<gene>
    <name evidence="3" type="ORF">GbCGDNIH9_0880</name>
</gene>
<name>A0AAC9KDQ2_9PROT</name>
<dbReference type="AlphaFoldDB" id="A0AAC9KDQ2"/>
<protein>
    <recommendedName>
        <fullName evidence="2">DUF4399 domain-containing protein</fullName>
    </recommendedName>
</protein>
<sequence length="158" mass="16663">MKKHMFSSFHSLRFVWAVGLFSLPVAALLNPAQAAETDQSFWPSGARPYIISPANGAVVSSPFTVVTGLKGLGIAPAGDDQPHTGHHHLLIDTPAPQGAALEESIPKDAHHVHLGGGQTQVDIKLPPGKHTLQLIMGDAGHVPHSHPLLSDPVTITVK</sequence>
<dbReference type="Proteomes" id="UP000182373">
    <property type="component" value="Chromosome"/>
</dbReference>
<proteinExistence type="predicted"/>
<dbReference type="Pfam" id="PF14347">
    <property type="entry name" value="DUF4399"/>
    <property type="match status" value="1"/>
</dbReference>
<evidence type="ECO:0000259" key="2">
    <source>
        <dbReference type="Pfam" id="PF14347"/>
    </source>
</evidence>
<evidence type="ECO:0000256" key="1">
    <source>
        <dbReference type="SAM" id="SignalP"/>
    </source>
</evidence>
<evidence type="ECO:0000313" key="4">
    <source>
        <dbReference type="Proteomes" id="UP000182373"/>
    </source>
</evidence>
<evidence type="ECO:0000313" key="3">
    <source>
        <dbReference type="EMBL" id="APH54135.1"/>
    </source>
</evidence>
<feature type="chain" id="PRO_5041962336" description="DUF4399 domain-containing protein" evidence="1">
    <location>
        <begin position="35"/>
        <end position="158"/>
    </location>
</feature>
<dbReference type="InterPro" id="IPR025512">
    <property type="entry name" value="DUF4399"/>
</dbReference>
<accession>A0AAC9KDQ2</accession>
<feature type="signal peptide" evidence="1">
    <location>
        <begin position="1"/>
        <end position="34"/>
    </location>
</feature>
<feature type="domain" description="DUF4399" evidence="2">
    <location>
        <begin position="65"/>
        <end position="158"/>
    </location>
</feature>
<reference evidence="4" key="1">
    <citation type="submission" date="2016-11" db="EMBL/GenBank/DDBJ databases">
        <title>Comparative genomic and phenotypic analysis of Granulibacter bethesdensis clinical isolates from patients with chronic granulomatous disease.</title>
        <authorList>
            <person name="Zarember K.A."/>
            <person name="Porcella S.F."/>
            <person name="Chu J."/>
            <person name="Ding L."/>
            <person name="Dahlstrom E."/>
            <person name="Barbian K."/>
            <person name="Martens C."/>
            <person name="Sykora L."/>
            <person name="Kramer S."/>
            <person name="Pettinato A.M."/>
            <person name="Hong H."/>
            <person name="Wald G."/>
            <person name="Berg L.J."/>
            <person name="Rogge L.S."/>
            <person name="Greenberg D.E."/>
            <person name="Falcone E.L."/>
            <person name="Neves J.F."/>
            <person name="Simoes M.J."/>
            <person name="Casal M."/>
            <person name="Rodriguez-Lopez F.C."/>
            <person name="Zelazny A."/>
            <person name="Gallin J.I."/>
            <person name="Holland S.M."/>
        </authorList>
    </citation>
    <scope>NUCLEOTIDE SEQUENCE [LARGE SCALE GENOMIC DNA]</scope>
    <source>
        <strain evidence="4">NIH9.1</strain>
    </source>
</reference>
<organism evidence="3 4">
    <name type="scientific">Granulibacter bethesdensis</name>
    <dbReference type="NCBI Taxonomy" id="364410"/>
    <lineage>
        <taxon>Bacteria</taxon>
        <taxon>Pseudomonadati</taxon>
        <taxon>Pseudomonadota</taxon>
        <taxon>Alphaproteobacteria</taxon>
        <taxon>Acetobacterales</taxon>
        <taxon>Acetobacteraceae</taxon>
        <taxon>Granulibacter</taxon>
    </lineage>
</organism>
<dbReference type="EMBL" id="CP018191">
    <property type="protein sequence ID" value="APH54135.1"/>
    <property type="molecule type" value="Genomic_DNA"/>
</dbReference>
<keyword evidence="1" id="KW-0732">Signal</keyword>